<protein>
    <submittedName>
        <fullName evidence="4">ABC transporter substrate-binding protein</fullName>
    </submittedName>
</protein>
<comment type="similarity">
    <text evidence="1">Belongs to the leucine-binding protein family.</text>
</comment>
<dbReference type="InterPro" id="IPR028082">
    <property type="entry name" value="Peripla_BP_I"/>
</dbReference>
<reference evidence="4 5" key="1">
    <citation type="submission" date="2021-12" db="EMBL/GenBank/DDBJ databases">
        <title>Discovery of the Pendulisporaceae a myxobacterial family with distinct sporulation behavior and unique specialized metabolism.</title>
        <authorList>
            <person name="Garcia R."/>
            <person name="Popoff A."/>
            <person name="Bader C.D."/>
            <person name="Loehr J."/>
            <person name="Walesch S."/>
            <person name="Walt C."/>
            <person name="Boldt J."/>
            <person name="Bunk B."/>
            <person name="Haeckl F.J.F.P.J."/>
            <person name="Gunesch A.P."/>
            <person name="Birkelbach J."/>
            <person name="Nuebel U."/>
            <person name="Pietschmann T."/>
            <person name="Bach T."/>
            <person name="Mueller R."/>
        </authorList>
    </citation>
    <scope>NUCLEOTIDE SEQUENCE [LARGE SCALE GENOMIC DNA]</scope>
    <source>
        <strain evidence="4 5">MSr11954</strain>
    </source>
</reference>
<evidence type="ECO:0000256" key="2">
    <source>
        <dbReference type="ARBA" id="ARBA00022729"/>
    </source>
</evidence>
<gene>
    <name evidence="4" type="ORF">LZC94_39475</name>
</gene>
<evidence type="ECO:0000313" key="5">
    <source>
        <dbReference type="Proteomes" id="UP001370348"/>
    </source>
</evidence>
<evidence type="ECO:0000256" key="1">
    <source>
        <dbReference type="ARBA" id="ARBA00010062"/>
    </source>
</evidence>
<evidence type="ECO:0000259" key="3">
    <source>
        <dbReference type="Pfam" id="PF13458"/>
    </source>
</evidence>
<dbReference type="SUPFAM" id="SSF53822">
    <property type="entry name" value="Periplasmic binding protein-like I"/>
    <property type="match status" value="1"/>
</dbReference>
<dbReference type="InterPro" id="IPR028081">
    <property type="entry name" value="Leu-bd"/>
</dbReference>
<dbReference type="EMBL" id="CP089984">
    <property type="protein sequence ID" value="WXB13902.1"/>
    <property type="molecule type" value="Genomic_DNA"/>
</dbReference>
<feature type="domain" description="Leucine-binding protein" evidence="3">
    <location>
        <begin position="8"/>
        <end position="192"/>
    </location>
</feature>
<evidence type="ECO:0000313" key="4">
    <source>
        <dbReference type="EMBL" id="WXB13902.1"/>
    </source>
</evidence>
<proteinExistence type="inferred from homology"/>
<keyword evidence="2" id="KW-0732">Signal</keyword>
<name>A0ABZ2LXY5_9BACT</name>
<sequence>MAIPYSFAIHDYFRELNESGGIRGCPIDYDLRDDAYDVTKAQAIWDLWKAAPDWDEVVQVMTWGDDATLNLSPQATQEGKPLVSGSHAGLLASPRPIDVIVDVPDVGANFQEALLPQQFKSPGFPNNFFASTDDSTSARGAVFHVRQNQAKRLGFFYCNTAAFCRRPSPAAHAYAREIGLPIGRDLFLEPNEDEASYREKIRYYFRGEIDYKKSHPDYDMVDWVWVGSSPRAMALIAKAVASVQQELRASMPNPIQLIANERAFDEGLYARCGAACVGNVHGALPSLAFGDMSYPSREMPKVVALYDKWRTIDGSGSRAVFADGVSLDARTVNYVKGYVSALVFRMAVERVLDAGKTVTAQNVKEAYESFASVGTGGLTENLAFRPEDHRPQGTVYVYKFSPAGELLSEPPPRLTKLDRSWLGW</sequence>
<accession>A0ABZ2LXY5</accession>
<keyword evidence="5" id="KW-1185">Reference proteome</keyword>
<dbReference type="Proteomes" id="UP001370348">
    <property type="component" value="Chromosome"/>
</dbReference>
<dbReference type="Gene3D" id="3.40.50.2300">
    <property type="match status" value="2"/>
</dbReference>
<organism evidence="4 5">
    <name type="scientific">Pendulispora albinea</name>
    <dbReference type="NCBI Taxonomy" id="2741071"/>
    <lineage>
        <taxon>Bacteria</taxon>
        <taxon>Pseudomonadati</taxon>
        <taxon>Myxococcota</taxon>
        <taxon>Myxococcia</taxon>
        <taxon>Myxococcales</taxon>
        <taxon>Sorangiineae</taxon>
        <taxon>Pendulisporaceae</taxon>
        <taxon>Pendulispora</taxon>
    </lineage>
</organism>
<dbReference type="Pfam" id="PF13458">
    <property type="entry name" value="Peripla_BP_6"/>
    <property type="match status" value="1"/>
</dbReference>